<sequence length="320" mass="34902">MTESSAYPTTVSLLGVPIEVGASQKGALMGPAALRTAGIAQLLESLDFKVEDHGDISPRELSFSDEAPPANAKHYREIKAWIGETSRRAYAMAKSGAIPIFLGGDHSLSMGSVNGVARHWHEQERELFVLWLDAHADYNTPATTITGNMHGMSGAFLCGEPGLDDLLPREERSSIVTRQLGLFGLRSVDKKEKELLAQRDVWIADMRRIDEFGVSVLMREFIERVRARSGVLHVSLDVDFLDPVSAPGVGTTVSGGATYREAHLVMEMLQDSGLVRSLDLVELNPFLDNRGLTARTVVELVGSLFGQQIHDRPTPSNAVV</sequence>
<keyword evidence="7 10" id="KW-0464">Manganese</keyword>
<keyword evidence="5 10" id="KW-0479">Metal-binding</keyword>
<dbReference type="GO" id="GO:0006525">
    <property type="term" value="P:arginine metabolic process"/>
    <property type="evidence" value="ECO:0007669"/>
    <property type="project" value="UniProtKB-KW"/>
</dbReference>
<comment type="similarity">
    <text evidence="11 12">Belongs to the arginase family.</text>
</comment>
<dbReference type="GO" id="GO:0005737">
    <property type="term" value="C:cytoplasm"/>
    <property type="evidence" value="ECO:0007669"/>
    <property type="project" value="TreeGrafter"/>
</dbReference>
<dbReference type="CDD" id="cd09989">
    <property type="entry name" value="Arginase"/>
    <property type="match status" value="1"/>
</dbReference>
<evidence type="ECO:0000256" key="9">
    <source>
        <dbReference type="NCBIfam" id="TIGR01229"/>
    </source>
</evidence>
<accession>A0A7C9RG33</accession>
<feature type="binding site" evidence="10">
    <location>
        <position position="137"/>
    </location>
    <ligand>
        <name>Mn(2+)</name>
        <dbReference type="ChEBI" id="CHEBI:29035"/>
        <label>1</label>
    </ligand>
</feature>
<evidence type="ECO:0000313" key="14">
    <source>
        <dbReference type="EMBL" id="NGX96137.1"/>
    </source>
</evidence>
<dbReference type="AlphaFoldDB" id="A0A7C9RG33"/>
<comment type="pathway">
    <text evidence="1">Nitrogen metabolism; urea cycle; L-ornithine and urea from L-arginine: step 1/1.</text>
</comment>
<keyword evidence="4 13" id="KW-0056">Arginine metabolism</keyword>
<dbReference type="Pfam" id="PF00491">
    <property type="entry name" value="Arginase"/>
    <property type="match status" value="1"/>
</dbReference>
<dbReference type="GO" id="GO:0030145">
    <property type="term" value="F:manganese ion binding"/>
    <property type="evidence" value="ECO:0007669"/>
    <property type="project" value="TreeGrafter"/>
</dbReference>
<evidence type="ECO:0000256" key="4">
    <source>
        <dbReference type="ARBA" id="ARBA00022503"/>
    </source>
</evidence>
<evidence type="ECO:0000256" key="3">
    <source>
        <dbReference type="ARBA" id="ARBA00018123"/>
    </source>
</evidence>
<dbReference type="PROSITE" id="PS01053">
    <property type="entry name" value="ARGINASE_1"/>
    <property type="match status" value="1"/>
</dbReference>
<dbReference type="InterPro" id="IPR023696">
    <property type="entry name" value="Ureohydrolase_dom_sf"/>
</dbReference>
<dbReference type="InterPro" id="IPR020855">
    <property type="entry name" value="Ureohydrolase_Mn_BS"/>
</dbReference>
<evidence type="ECO:0000256" key="10">
    <source>
        <dbReference type="PIRSR" id="PIRSR036979-1"/>
    </source>
</evidence>
<evidence type="ECO:0000256" key="1">
    <source>
        <dbReference type="ARBA" id="ARBA00005098"/>
    </source>
</evidence>
<keyword evidence="15" id="KW-1185">Reference proteome</keyword>
<dbReference type="GO" id="GO:0000050">
    <property type="term" value="P:urea cycle"/>
    <property type="evidence" value="ECO:0007669"/>
    <property type="project" value="UniProtKB-UniPathway"/>
</dbReference>
<evidence type="ECO:0000256" key="12">
    <source>
        <dbReference type="RuleBase" id="RU003684"/>
    </source>
</evidence>
<evidence type="ECO:0000256" key="7">
    <source>
        <dbReference type="ARBA" id="ARBA00023211"/>
    </source>
</evidence>
<evidence type="ECO:0000256" key="2">
    <source>
        <dbReference type="ARBA" id="ARBA00012168"/>
    </source>
</evidence>
<evidence type="ECO:0000313" key="15">
    <source>
        <dbReference type="Proteomes" id="UP000480266"/>
    </source>
</evidence>
<feature type="binding site" evidence="10">
    <location>
        <position position="237"/>
    </location>
    <ligand>
        <name>Mn(2+)</name>
        <dbReference type="ChEBI" id="CHEBI:29035"/>
        <label>1</label>
    </ligand>
</feature>
<reference evidence="14" key="1">
    <citation type="submission" date="2020-02" db="EMBL/GenBank/DDBJ databases">
        <title>Draft genome sequence of Candidatus Afipia apatlaquensis IBT-C3, a potential strain for decolorization of textile dyes.</title>
        <authorList>
            <person name="Sanchez-Reyes A."/>
            <person name="Breton-Deval L."/>
            <person name="Mangelson H."/>
            <person name="Sanchez-Flores A."/>
        </authorList>
    </citation>
    <scope>NUCLEOTIDE SEQUENCE [LARGE SCALE GENOMIC DNA]</scope>
    <source>
        <strain evidence="14">IBT-C3</strain>
    </source>
</reference>
<feature type="binding site" evidence="10">
    <location>
        <position position="106"/>
    </location>
    <ligand>
        <name>Mn(2+)</name>
        <dbReference type="ChEBI" id="CHEBI:29035"/>
        <label>1</label>
    </ligand>
</feature>
<dbReference type="InterPro" id="IPR014033">
    <property type="entry name" value="Arginase"/>
</dbReference>
<evidence type="ECO:0000256" key="13">
    <source>
        <dbReference type="RuleBase" id="RU361159"/>
    </source>
</evidence>
<dbReference type="InterPro" id="IPR006035">
    <property type="entry name" value="Ureohydrolase"/>
</dbReference>
<organism evidence="14 15">
    <name type="scientific">Candidatus Afipia apatlaquensis</name>
    <dbReference type="NCBI Taxonomy" id="2712852"/>
    <lineage>
        <taxon>Bacteria</taxon>
        <taxon>Pseudomonadati</taxon>
        <taxon>Pseudomonadota</taxon>
        <taxon>Alphaproteobacteria</taxon>
        <taxon>Hyphomicrobiales</taxon>
        <taxon>Nitrobacteraceae</taxon>
        <taxon>Afipia</taxon>
    </lineage>
</organism>
<keyword evidence="6 12" id="KW-0378">Hydrolase</keyword>
<evidence type="ECO:0000256" key="5">
    <source>
        <dbReference type="ARBA" id="ARBA00022723"/>
    </source>
</evidence>
<evidence type="ECO:0000256" key="11">
    <source>
        <dbReference type="PROSITE-ProRule" id="PRU00742"/>
    </source>
</evidence>
<comment type="caution">
    <text evidence="14">The sequence shown here is derived from an EMBL/GenBank/DDBJ whole genome shotgun (WGS) entry which is preliminary data.</text>
</comment>
<dbReference type="Proteomes" id="UP000480266">
    <property type="component" value="Unassembled WGS sequence"/>
</dbReference>
<dbReference type="EC" id="3.5.3.1" evidence="2 9"/>
<dbReference type="PROSITE" id="PS51409">
    <property type="entry name" value="ARGINASE_2"/>
    <property type="match status" value="1"/>
</dbReference>
<feature type="binding site" evidence="10">
    <location>
        <position position="133"/>
    </location>
    <ligand>
        <name>Mn(2+)</name>
        <dbReference type="ChEBI" id="CHEBI:29035"/>
        <label>1</label>
    </ligand>
</feature>
<gene>
    <name evidence="14" type="primary">rocF</name>
    <name evidence="14" type="ORF">G4V63_13215</name>
</gene>
<evidence type="ECO:0000256" key="8">
    <source>
        <dbReference type="ARBA" id="ARBA00047391"/>
    </source>
</evidence>
<dbReference type="PIRSF" id="PIRSF036979">
    <property type="entry name" value="Arginase"/>
    <property type="match status" value="1"/>
</dbReference>
<feature type="binding site" evidence="10">
    <location>
        <position position="135"/>
    </location>
    <ligand>
        <name>Mn(2+)</name>
        <dbReference type="ChEBI" id="CHEBI:29035"/>
        <label>1</label>
    </ligand>
</feature>
<dbReference type="UniPathway" id="UPA00158">
    <property type="reaction ID" value="UER00270"/>
</dbReference>
<dbReference type="GO" id="GO:0004053">
    <property type="term" value="F:arginase activity"/>
    <property type="evidence" value="ECO:0007669"/>
    <property type="project" value="UniProtKB-UniRule"/>
</dbReference>
<proteinExistence type="inferred from homology"/>
<dbReference type="SUPFAM" id="SSF52768">
    <property type="entry name" value="Arginase/deacetylase"/>
    <property type="match status" value="1"/>
</dbReference>
<dbReference type="PRINTS" id="PR00116">
    <property type="entry name" value="ARGINASE"/>
</dbReference>
<comment type="catalytic activity">
    <reaction evidence="8 13">
        <text>L-arginine + H2O = urea + L-ornithine</text>
        <dbReference type="Rhea" id="RHEA:20569"/>
        <dbReference type="ChEBI" id="CHEBI:15377"/>
        <dbReference type="ChEBI" id="CHEBI:16199"/>
        <dbReference type="ChEBI" id="CHEBI:32682"/>
        <dbReference type="ChEBI" id="CHEBI:46911"/>
        <dbReference type="EC" id="3.5.3.1"/>
    </reaction>
</comment>
<evidence type="ECO:0000256" key="6">
    <source>
        <dbReference type="ARBA" id="ARBA00022801"/>
    </source>
</evidence>
<comment type="cofactor">
    <cofactor evidence="10 13">
        <name>Mn(2+)</name>
        <dbReference type="ChEBI" id="CHEBI:29035"/>
    </cofactor>
    <text evidence="10 13">Binds 2 manganese ions per subunit.</text>
</comment>
<dbReference type="NCBIfam" id="TIGR01229">
    <property type="entry name" value="rocF_arginase"/>
    <property type="match status" value="1"/>
</dbReference>
<protein>
    <recommendedName>
        <fullName evidence="3 9">Arginase</fullName>
        <ecNumber evidence="2 9">3.5.3.1</ecNumber>
    </recommendedName>
</protein>
<dbReference type="Gene3D" id="3.40.800.10">
    <property type="entry name" value="Ureohydrolase domain"/>
    <property type="match status" value="1"/>
</dbReference>
<name>A0A7C9RG33_9BRAD</name>
<dbReference type="PANTHER" id="PTHR43782">
    <property type="entry name" value="ARGINASE"/>
    <property type="match status" value="1"/>
</dbReference>
<feature type="binding site" evidence="10">
    <location>
        <position position="239"/>
    </location>
    <ligand>
        <name>Mn(2+)</name>
        <dbReference type="ChEBI" id="CHEBI:29035"/>
        <label>1</label>
    </ligand>
</feature>
<dbReference type="PANTHER" id="PTHR43782:SF3">
    <property type="entry name" value="ARGINASE"/>
    <property type="match status" value="1"/>
</dbReference>
<dbReference type="FunFam" id="3.40.800.10:FF:000012">
    <property type="entry name" value="Arginase"/>
    <property type="match status" value="1"/>
</dbReference>
<dbReference type="EMBL" id="JAAMRR010000695">
    <property type="protein sequence ID" value="NGX96137.1"/>
    <property type="molecule type" value="Genomic_DNA"/>
</dbReference>